<dbReference type="EMBL" id="VFOM01000002">
    <property type="protein sequence ID" value="TQL46666.1"/>
    <property type="molecule type" value="Genomic_DNA"/>
</dbReference>
<evidence type="ECO:0000313" key="2">
    <source>
        <dbReference type="Proteomes" id="UP000317998"/>
    </source>
</evidence>
<dbReference type="Proteomes" id="UP000317998">
    <property type="component" value="Unassembled WGS sequence"/>
</dbReference>
<protein>
    <submittedName>
        <fullName evidence="1">Uncharacterized protein</fullName>
    </submittedName>
</protein>
<organism evidence="1 2">
    <name type="scientific">Homoserinimonas aerilata</name>
    <dbReference type="NCBI Taxonomy" id="1162970"/>
    <lineage>
        <taxon>Bacteria</taxon>
        <taxon>Bacillati</taxon>
        <taxon>Actinomycetota</taxon>
        <taxon>Actinomycetes</taxon>
        <taxon>Micrococcales</taxon>
        <taxon>Microbacteriaceae</taxon>
        <taxon>Homoserinimonas</taxon>
    </lineage>
</organism>
<accession>A0A542YEZ4</accession>
<reference evidence="1 2" key="1">
    <citation type="submission" date="2019-06" db="EMBL/GenBank/DDBJ databases">
        <title>Sequencing the genomes of 1000 actinobacteria strains.</title>
        <authorList>
            <person name="Klenk H.-P."/>
        </authorList>
    </citation>
    <scope>NUCLEOTIDE SEQUENCE [LARGE SCALE GENOMIC DNA]</scope>
    <source>
        <strain evidence="1 2">DSM 26477</strain>
    </source>
</reference>
<evidence type="ECO:0000313" key="1">
    <source>
        <dbReference type="EMBL" id="TQL46666.1"/>
    </source>
</evidence>
<comment type="caution">
    <text evidence="1">The sequence shown here is derived from an EMBL/GenBank/DDBJ whole genome shotgun (WGS) entry which is preliminary data.</text>
</comment>
<sequence>MTEIDEPPMAEYDVTCTTDGCENAGITIRVPAAAENPTVVCGPCGIVLDAVAP</sequence>
<name>A0A542YEZ4_9MICO</name>
<gene>
    <name evidence="1" type="ORF">FB562_2190</name>
</gene>
<keyword evidence="2" id="KW-1185">Reference proteome</keyword>
<dbReference type="AlphaFoldDB" id="A0A542YEZ4"/>
<proteinExistence type="predicted"/>